<dbReference type="EMBL" id="BAAASL010000001">
    <property type="protein sequence ID" value="GAA2707433.1"/>
    <property type="molecule type" value="Genomic_DNA"/>
</dbReference>
<keyword evidence="2" id="KW-1185">Reference proteome</keyword>
<protein>
    <submittedName>
        <fullName evidence="1">HAD family hydrolase</fullName>
    </submittedName>
</protein>
<dbReference type="InterPro" id="IPR036412">
    <property type="entry name" value="HAD-like_sf"/>
</dbReference>
<evidence type="ECO:0000313" key="1">
    <source>
        <dbReference type="EMBL" id="GAA2707433.1"/>
    </source>
</evidence>
<dbReference type="Gene3D" id="1.10.150.240">
    <property type="entry name" value="Putative phosphatase, domain 2"/>
    <property type="match status" value="1"/>
</dbReference>
<dbReference type="InterPro" id="IPR050155">
    <property type="entry name" value="HAD-like_hydrolase_sf"/>
</dbReference>
<gene>
    <name evidence="1" type="ORF">GCM10010315_01900</name>
</gene>
<evidence type="ECO:0000313" key="2">
    <source>
        <dbReference type="Proteomes" id="UP001500886"/>
    </source>
</evidence>
<dbReference type="PANTHER" id="PTHR43434">
    <property type="entry name" value="PHOSPHOGLYCOLATE PHOSPHATASE"/>
    <property type="match status" value="1"/>
</dbReference>
<organism evidence="1 2">
    <name type="scientific">Streptomyces luteosporeus</name>
    <dbReference type="NCBI Taxonomy" id="173856"/>
    <lineage>
        <taxon>Bacteria</taxon>
        <taxon>Bacillati</taxon>
        <taxon>Actinomycetota</taxon>
        <taxon>Actinomycetes</taxon>
        <taxon>Kitasatosporales</taxon>
        <taxon>Streptomycetaceae</taxon>
        <taxon>Streptomyces</taxon>
    </lineage>
</organism>
<dbReference type="Pfam" id="PF12710">
    <property type="entry name" value="HAD"/>
    <property type="match status" value="1"/>
</dbReference>
<sequence length="215" mass="22288">MTLRSAPRPGPTVGFDLDLTLVDSRPGIRAAYTALAATTGTYIDVDLVISRIGPPLLEELGNWFPREELAKAHAIYLDAYPRHGITPSPAMPGALESVAAVRALGGRAVVVTAKNPRNARLHLEHLGIAADDLIGDLWAERKAVALRAHGAQVYVGDHVGDVRGAHEAGALAVAVPTGPYDAAALRAAGADVVLEGGLADFPAWLRDYAGGAGAA</sequence>
<proteinExistence type="predicted"/>
<dbReference type="Gene3D" id="3.40.50.1000">
    <property type="entry name" value="HAD superfamily/HAD-like"/>
    <property type="match status" value="1"/>
</dbReference>
<comment type="caution">
    <text evidence="1">The sequence shown here is derived from an EMBL/GenBank/DDBJ whole genome shotgun (WGS) entry which is preliminary data.</text>
</comment>
<dbReference type="InterPro" id="IPR023214">
    <property type="entry name" value="HAD_sf"/>
</dbReference>
<reference evidence="1 2" key="1">
    <citation type="journal article" date="2019" name="Int. J. Syst. Evol. Microbiol.">
        <title>The Global Catalogue of Microorganisms (GCM) 10K type strain sequencing project: providing services to taxonomists for standard genome sequencing and annotation.</title>
        <authorList>
            <consortium name="The Broad Institute Genomics Platform"/>
            <consortium name="The Broad Institute Genome Sequencing Center for Infectious Disease"/>
            <person name="Wu L."/>
            <person name="Ma J."/>
        </authorList>
    </citation>
    <scope>NUCLEOTIDE SEQUENCE [LARGE SCALE GENOMIC DNA]</scope>
    <source>
        <strain evidence="1 2">JCM 4542</strain>
    </source>
</reference>
<dbReference type="SUPFAM" id="SSF56784">
    <property type="entry name" value="HAD-like"/>
    <property type="match status" value="1"/>
</dbReference>
<dbReference type="PANTHER" id="PTHR43434:SF1">
    <property type="entry name" value="PHOSPHOGLYCOLATE PHOSPHATASE"/>
    <property type="match status" value="1"/>
</dbReference>
<dbReference type="RefSeq" id="WP_344432634.1">
    <property type="nucleotide sequence ID" value="NZ_BAAASL010000001.1"/>
</dbReference>
<keyword evidence="1" id="KW-0378">Hydrolase</keyword>
<name>A0ABN3TJG0_9ACTN</name>
<accession>A0ABN3TJG0</accession>
<dbReference type="InterPro" id="IPR023198">
    <property type="entry name" value="PGP-like_dom2"/>
</dbReference>
<dbReference type="Proteomes" id="UP001500886">
    <property type="component" value="Unassembled WGS sequence"/>
</dbReference>
<dbReference type="GO" id="GO:0016787">
    <property type="term" value="F:hydrolase activity"/>
    <property type="evidence" value="ECO:0007669"/>
    <property type="project" value="UniProtKB-KW"/>
</dbReference>